<evidence type="ECO:0000256" key="1">
    <source>
        <dbReference type="SAM" id="MobiDB-lite"/>
    </source>
</evidence>
<evidence type="ECO:0000313" key="2">
    <source>
        <dbReference type="EMBL" id="TDH62033.1"/>
    </source>
</evidence>
<dbReference type="Proteomes" id="UP000295096">
    <property type="component" value="Unassembled WGS sequence"/>
</dbReference>
<dbReference type="AlphaFoldDB" id="A0A4R5QGI9"/>
<feature type="compositionally biased region" description="Low complexity" evidence="1">
    <location>
        <begin position="1"/>
        <end position="16"/>
    </location>
</feature>
<organism evidence="2 3">
    <name type="scientific">Dankookia rubra</name>
    <dbReference type="NCBI Taxonomy" id="1442381"/>
    <lineage>
        <taxon>Bacteria</taxon>
        <taxon>Pseudomonadati</taxon>
        <taxon>Pseudomonadota</taxon>
        <taxon>Alphaproteobacteria</taxon>
        <taxon>Acetobacterales</taxon>
        <taxon>Roseomonadaceae</taxon>
        <taxon>Dankookia</taxon>
    </lineage>
</organism>
<evidence type="ECO:0000313" key="3">
    <source>
        <dbReference type="Proteomes" id="UP000295096"/>
    </source>
</evidence>
<keyword evidence="3" id="KW-1185">Reference proteome</keyword>
<sequence length="129" mass="14097">MRPTRAAPDPAPAATTPRRRSWRPSAPRRDDPCPWVAAAGCLRPAALPALRRDFPVLPRPGYHPVGTFTPRGAFARCWPRHGHTPPVGERRVVQVAWLRHAAAPARKTSRGRPAWWLKGVFGVALGGPG</sequence>
<protein>
    <submittedName>
        <fullName evidence="2">Uncharacterized protein</fullName>
    </submittedName>
</protein>
<dbReference type="EMBL" id="SMSJ01000015">
    <property type="protein sequence ID" value="TDH62033.1"/>
    <property type="molecule type" value="Genomic_DNA"/>
</dbReference>
<name>A0A4R5QGI9_9PROT</name>
<comment type="caution">
    <text evidence="2">The sequence shown here is derived from an EMBL/GenBank/DDBJ whole genome shotgun (WGS) entry which is preliminary data.</text>
</comment>
<dbReference type="OrthoDB" id="8578235at2"/>
<proteinExistence type="predicted"/>
<dbReference type="RefSeq" id="WP_133289185.1">
    <property type="nucleotide sequence ID" value="NZ_SMSJ01000015.1"/>
</dbReference>
<accession>A0A4R5QGI9</accession>
<feature type="region of interest" description="Disordered" evidence="1">
    <location>
        <begin position="1"/>
        <end position="32"/>
    </location>
</feature>
<gene>
    <name evidence="2" type="ORF">E2C06_13780</name>
</gene>
<reference evidence="2 3" key="1">
    <citation type="journal article" date="2016" name="J. Microbiol.">
        <title>Dankookia rubra gen. nov., sp. nov., an alphaproteobacterium isolated from sediment of a shallow stream.</title>
        <authorList>
            <person name="Kim W.H."/>
            <person name="Kim D.H."/>
            <person name="Kang K."/>
            <person name="Ahn T.Y."/>
        </authorList>
    </citation>
    <scope>NUCLEOTIDE SEQUENCE [LARGE SCALE GENOMIC DNA]</scope>
    <source>
        <strain evidence="2 3">JCM30602</strain>
    </source>
</reference>